<dbReference type="Proteomes" id="UP000526003">
    <property type="component" value="Unassembled WGS sequence"/>
</dbReference>
<dbReference type="EMBL" id="JACMYG010000057">
    <property type="protein sequence ID" value="MBC2693538.1"/>
    <property type="molecule type" value="Genomic_DNA"/>
</dbReference>
<accession>A0A7X1GKJ3</accession>
<dbReference type="AlphaFoldDB" id="A0A7X1GKJ3"/>
<keyword evidence="1" id="KW-1133">Transmembrane helix</keyword>
<organism evidence="2 3">
    <name type="scientific">Pseudomonas kielensis</name>
    <dbReference type="NCBI Taxonomy" id="2762577"/>
    <lineage>
        <taxon>Bacteria</taxon>
        <taxon>Pseudomonadati</taxon>
        <taxon>Pseudomonadota</taxon>
        <taxon>Gammaproteobacteria</taxon>
        <taxon>Pseudomonadales</taxon>
        <taxon>Pseudomonadaceae</taxon>
        <taxon>Pseudomonas</taxon>
    </lineage>
</organism>
<keyword evidence="1" id="KW-0472">Membrane</keyword>
<name>A0A7X1GKJ3_9PSED</name>
<sequence>MSDKYKWEVIINGVTVGSLSENELSQIDKAVQQDKRLYLAQFVNLIYIIWSAMTQAILITPLALMTWAFGFACSDPEGFTTAITTNPAQLYIWWVIGALGAAVLVVLASAGFGFTHLNYENKFNARKERLIRSLLKVPAKGDLTLCGVKCESAVAA</sequence>
<feature type="transmembrane region" description="Helical" evidence="1">
    <location>
        <begin position="91"/>
        <end position="119"/>
    </location>
</feature>
<evidence type="ECO:0000313" key="3">
    <source>
        <dbReference type="Proteomes" id="UP000526003"/>
    </source>
</evidence>
<reference evidence="2 3" key="1">
    <citation type="submission" date="2020-08" db="EMBL/GenBank/DDBJ databases">
        <title>Pseudomonas sp. nov.</title>
        <authorList>
            <person name="Gieschler S."/>
            <person name="Fiedler G."/>
            <person name="Brinks E."/>
            <person name="Boehnlein C."/>
            <person name="Franz C.M.A.P."/>
            <person name="Kabisch J."/>
        </authorList>
    </citation>
    <scope>NUCLEOTIDE SEQUENCE [LARGE SCALE GENOMIC DNA]</scope>
    <source>
        <strain evidence="2 3">MBT-1</strain>
    </source>
</reference>
<evidence type="ECO:0000256" key="1">
    <source>
        <dbReference type="SAM" id="Phobius"/>
    </source>
</evidence>
<evidence type="ECO:0000313" key="2">
    <source>
        <dbReference type="EMBL" id="MBC2693538.1"/>
    </source>
</evidence>
<comment type="caution">
    <text evidence="2">The sequence shown here is derived from an EMBL/GenBank/DDBJ whole genome shotgun (WGS) entry which is preliminary data.</text>
</comment>
<gene>
    <name evidence="2" type="ORF">H7995_27545</name>
</gene>
<protein>
    <submittedName>
        <fullName evidence="2">Uncharacterized protein</fullName>
    </submittedName>
</protein>
<proteinExistence type="predicted"/>
<keyword evidence="3" id="KW-1185">Reference proteome</keyword>
<feature type="transmembrane region" description="Helical" evidence="1">
    <location>
        <begin position="45"/>
        <end position="71"/>
    </location>
</feature>
<keyword evidence="1" id="KW-0812">Transmembrane</keyword>
<dbReference type="RefSeq" id="WP_185819276.1">
    <property type="nucleotide sequence ID" value="NZ_JACMYG010000057.1"/>
</dbReference>